<dbReference type="PANTHER" id="PTHR15012:SF33">
    <property type="entry name" value="PROTEIN SHROOM3"/>
    <property type="match status" value="1"/>
</dbReference>
<dbReference type="InterPro" id="IPR027685">
    <property type="entry name" value="Shroom_fam"/>
</dbReference>
<dbReference type="GO" id="GO:0043296">
    <property type="term" value="C:apical junction complex"/>
    <property type="evidence" value="ECO:0007669"/>
    <property type="project" value="TreeGrafter"/>
</dbReference>
<evidence type="ECO:0000313" key="6">
    <source>
        <dbReference type="Ensembl" id="ENSHHUP00000064300.1"/>
    </source>
</evidence>
<accession>A0A4W5PRN2</accession>
<comment type="similarity">
    <text evidence="2">Belongs to the shroom family.</text>
</comment>
<evidence type="ECO:0000259" key="5">
    <source>
        <dbReference type="PROSITE" id="PS51307"/>
    </source>
</evidence>
<reference evidence="6" key="3">
    <citation type="submission" date="2025-09" db="UniProtKB">
        <authorList>
            <consortium name="Ensembl"/>
        </authorList>
    </citation>
    <scope>IDENTIFICATION</scope>
</reference>
<dbReference type="GO" id="GO:0016324">
    <property type="term" value="C:apical plasma membrane"/>
    <property type="evidence" value="ECO:0007669"/>
    <property type="project" value="TreeGrafter"/>
</dbReference>
<keyword evidence="3" id="KW-0963">Cytoplasm</keyword>
<dbReference type="Ensembl" id="ENSHHUT00000066474.1">
    <property type="protein sequence ID" value="ENSHHUP00000064300.1"/>
    <property type="gene ID" value="ENSHHUG00000037949.1"/>
</dbReference>
<dbReference type="GO" id="GO:0051015">
    <property type="term" value="F:actin filament binding"/>
    <property type="evidence" value="ECO:0007669"/>
    <property type="project" value="InterPro"/>
</dbReference>
<name>A0A4W5PRN2_9TELE</name>
<protein>
    <recommendedName>
        <fullName evidence="5">ASD2 domain-containing protein</fullName>
    </recommendedName>
</protein>
<keyword evidence="7" id="KW-1185">Reference proteome</keyword>
<evidence type="ECO:0000256" key="3">
    <source>
        <dbReference type="ARBA" id="ARBA00022490"/>
    </source>
</evidence>
<dbReference type="Pfam" id="PF08687">
    <property type="entry name" value="ASD2"/>
    <property type="match status" value="1"/>
</dbReference>
<feature type="domain" description="ASD2" evidence="5">
    <location>
        <begin position="1"/>
        <end position="142"/>
    </location>
</feature>
<reference evidence="7" key="1">
    <citation type="submission" date="2018-06" db="EMBL/GenBank/DDBJ databases">
        <title>Genome assembly of Danube salmon.</title>
        <authorList>
            <person name="Macqueen D.J."/>
            <person name="Gundappa M.K."/>
        </authorList>
    </citation>
    <scope>NUCLEOTIDE SEQUENCE [LARGE SCALE GENOMIC DNA]</scope>
</reference>
<dbReference type="GO" id="GO:0030864">
    <property type="term" value="C:cortical actin cytoskeleton"/>
    <property type="evidence" value="ECO:0007669"/>
    <property type="project" value="TreeGrafter"/>
</dbReference>
<dbReference type="PROSITE" id="PS51307">
    <property type="entry name" value="ASD2"/>
    <property type="match status" value="1"/>
</dbReference>
<keyword evidence="4" id="KW-0206">Cytoskeleton</keyword>
<evidence type="ECO:0000256" key="1">
    <source>
        <dbReference type="ARBA" id="ARBA00004245"/>
    </source>
</evidence>
<reference evidence="6" key="2">
    <citation type="submission" date="2025-08" db="UniProtKB">
        <authorList>
            <consortium name="Ensembl"/>
        </authorList>
    </citation>
    <scope>IDENTIFICATION</scope>
</reference>
<dbReference type="GO" id="GO:0005912">
    <property type="term" value="C:adherens junction"/>
    <property type="evidence" value="ECO:0007669"/>
    <property type="project" value="TreeGrafter"/>
</dbReference>
<evidence type="ECO:0000256" key="2">
    <source>
        <dbReference type="ARBA" id="ARBA00006469"/>
    </source>
</evidence>
<sequence>QLFFYCRRQDGVCSIGPNLLQRTEGGGEVDTDLDEDETDLNQKKVELLQALTLSIVSLREEKEVLAEEQRKFRVLGGHMESLVQERCKPNEREKYKMFIGDLDKIVNLLLSLCGRLARVHNALSALDREEETEDSQEEKVRY</sequence>
<dbReference type="PANTHER" id="PTHR15012">
    <property type="entry name" value="APICAL PROTEIN/SHROOM-RELATED"/>
    <property type="match status" value="1"/>
</dbReference>
<dbReference type="Proteomes" id="UP000314982">
    <property type="component" value="Unassembled WGS sequence"/>
</dbReference>
<dbReference type="Gene3D" id="6.10.250.3120">
    <property type="match status" value="1"/>
</dbReference>
<proteinExistence type="inferred from homology"/>
<organism evidence="6 7">
    <name type="scientific">Hucho hucho</name>
    <name type="common">huchen</name>
    <dbReference type="NCBI Taxonomy" id="62062"/>
    <lineage>
        <taxon>Eukaryota</taxon>
        <taxon>Metazoa</taxon>
        <taxon>Chordata</taxon>
        <taxon>Craniata</taxon>
        <taxon>Vertebrata</taxon>
        <taxon>Euteleostomi</taxon>
        <taxon>Actinopterygii</taxon>
        <taxon>Neopterygii</taxon>
        <taxon>Teleostei</taxon>
        <taxon>Protacanthopterygii</taxon>
        <taxon>Salmoniformes</taxon>
        <taxon>Salmonidae</taxon>
        <taxon>Salmoninae</taxon>
        <taxon>Hucho</taxon>
    </lineage>
</organism>
<evidence type="ECO:0000313" key="7">
    <source>
        <dbReference type="Proteomes" id="UP000314982"/>
    </source>
</evidence>
<dbReference type="AlphaFoldDB" id="A0A4W5PRN2"/>
<dbReference type="GO" id="GO:0007015">
    <property type="term" value="P:actin filament organization"/>
    <property type="evidence" value="ECO:0007669"/>
    <property type="project" value="TreeGrafter"/>
</dbReference>
<evidence type="ECO:0000256" key="4">
    <source>
        <dbReference type="ARBA" id="ARBA00023212"/>
    </source>
</evidence>
<comment type="subcellular location">
    <subcellularLocation>
        <location evidence="1">Cytoplasm</location>
        <location evidence="1">Cytoskeleton</location>
    </subcellularLocation>
</comment>
<dbReference type="InterPro" id="IPR014799">
    <property type="entry name" value="ASD2_dom"/>
</dbReference>